<feature type="repeat" description="PPR" evidence="3">
    <location>
        <begin position="295"/>
        <end position="330"/>
    </location>
</feature>
<sequence>MHAFCKRGQLQEALRLILLNPAELDSYYSCYMNILQLCIDERAERPGLLVHNHAITSGFDSNLNLNTKLVIFYSKFGRIVSARNVFDRMPEKNVVSWTAMISGYARSGCYENALVMFLNMRQAGFRANQFGYGSTLRACTSLRCLEVGMQIQGCILKGRFAENLVVQSALVDFHSKCGKIEDARYLFEEMSERDLVSWNAMIGGYAVQGFADASLQLFHSMMREGMFPDCFTLGSVLRALAGGSGLMKVSQIHGFIMQVGFGSHKTLSGSLINAYAKCGSVESAHKIYKNMMKKDIIACTALITGYAQEGNYSRDVLDLFKEMTLMHLALDGVILCSMLNICANSASLILGRQIHALTFKHQACYDVAMGNALVDMYAKCGEIEDANHAFDEMEEKNVISWTSLISGYGRHGLGHKAIALYKKMEYEGLEPNGVTFLSLLFACSHAGLTGEGWECFNTMFSKYNILPEAEHFSCIVDLYARAGLLEEAYKLICDMNIKPNASLWGAILGACSIYGNRSLGELAAMHLFEMDPKNSVNYVVLGSIYAASGAWDNALETRNLIENRSLKKEPAQSLLQSTTTKTVLFQPT</sequence>
<feature type="repeat" description="PPR" evidence="3">
    <location>
        <begin position="366"/>
        <end position="396"/>
    </location>
</feature>
<name>A0A6J5UKH3_PRUAR</name>
<evidence type="ECO:0000256" key="2">
    <source>
        <dbReference type="ARBA" id="ARBA00061659"/>
    </source>
</evidence>
<dbReference type="NCBIfam" id="TIGR00756">
    <property type="entry name" value="PPR"/>
    <property type="match status" value="7"/>
</dbReference>
<dbReference type="PANTHER" id="PTHR24015">
    <property type="entry name" value="OS07G0578800 PROTEIN-RELATED"/>
    <property type="match status" value="1"/>
</dbReference>
<reference evidence="4 5" key="1">
    <citation type="submission" date="2020-05" db="EMBL/GenBank/DDBJ databases">
        <authorList>
            <person name="Campoy J."/>
            <person name="Schneeberger K."/>
            <person name="Spophaly S."/>
        </authorList>
    </citation>
    <scope>NUCLEOTIDE SEQUENCE [LARGE SCALE GENOMIC DNA]</scope>
    <source>
        <strain evidence="4">PruArmRojPasFocal</strain>
    </source>
</reference>
<proteinExistence type="inferred from homology"/>
<dbReference type="FunFam" id="1.25.40.10:FF:000381">
    <property type="entry name" value="Pentatricopeptide repeat-containing protein"/>
    <property type="match status" value="1"/>
</dbReference>
<evidence type="ECO:0000313" key="4">
    <source>
        <dbReference type="EMBL" id="CAB4277009.1"/>
    </source>
</evidence>
<feature type="repeat" description="PPR" evidence="3">
    <location>
        <begin position="397"/>
        <end position="431"/>
    </location>
</feature>
<evidence type="ECO:0000313" key="5">
    <source>
        <dbReference type="Proteomes" id="UP000507222"/>
    </source>
</evidence>
<evidence type="ECO:0008006" key="6">
    <source>
        <dbReference type="Google" id="ProtNLM"/>
    </source>
</evidence>
<dbReference type="AlphaFoldDB" id="A0A6J5UKH3"/>
<feature type="repeat" description="PPR" evidence="3">
    <location>
        <begin position="194"/>
        <end position="228"/>
    </location>
</feature>
<dbReference type="FunFam" id="1.25.40.10:FF:000090">
    <property type="entry name" value="Pentatricopeptide repeat-containing protein, chloroplastic"/>
    <property type="match status" value="1"/>
</dbReference>
<keyword evidence="1" id="KW-0677">Repeat</keyword>
<dbReference type="Pfam" id="PF20431">
    <property type="entry name" value="E_motif"/>
    <property type="match status" value="1"/>
</dbReference>
<dbReference type="Pfam" id="PF13041">
    <property type="entry name" value="PPR_2"/>
    <property type="match status" value="3"/>
</dbReference>
<dbReference type="Pfam" id="PF01535">
    <property type="entry name" value="PPR"/>
    <property type="match status" value="3"/>
</dbReference>
<dbReference type="InterPro" id="IPR002885">
    <property type="entry name" value="PPR_rpt"/>
</dbReference>
<dbReference type="GO" id="GO:0009451">
    <property type="term" value="P:RNA modification"/>
    <property type="evidence" value="ECO:0007669"/>
    <property type="project" value="InterPro"/>
</dbReference>
<feature type="repeat" description="PPR" evidence="3">
    <location>
        <begin position="93"/>
        <end position="127"/>
    </location>
</feature>
<gene>
    <name evidence="4" type="ORF">CURHAP_LOCUS26370</name>
</gene>
<comment type="similarity">
    <text evidence="2">Belongs to the PPR family. PCMP-E subfamily.</text>
</comment>
<dbReference type="FunFam" id="1.25.40.10:FF:000196">
    <property type="entry name" value="Pentatricopeptide repeat-containing protein At4g14850"/>
    <property type="match status" value="1"/>
</dbReference>
<dbReference type="EMBL" id="CAEKDK010000004">
    <property type="protein sequence ID" value="CAB4277009.1"/>
    <property type="molecule type" value="Genomic_DNA"/>
</dbReference>
<evidence type="ECO:0000256" key="1">
    <source>
        <dbReference type="ARBA" id="ARBA00022737"/>
    </source>
</evidence>
<organism evidence="4 5">
    <name type="scientific">Prunus armeniaca</name>
    <name type="common">Apricot</name>
    <name type="synonym">Armeniaca vulgaris</name>
    <dbReference type="NCBI Taxonomy" id="36596"/>
    <lineage>
        <taxon>Eukaryota</taxon>
        <taxon>Viridiplantae</taxon>
        <taxon>Streptophyta</taxon>
        <taxon>Embryophyta</taxon>
        <taxon>Tracheophyta</taxon>
        <taxon>Spermatophyta</taxon>
        <taxon>Magnoliopsida</taxon>
        <taxon>eudicotyledons</taxon>
        <taxon>Gunneridae</taxon>
        <taxon>Pentapetalae</taxon>
        <taxon>rosids</taxon>
        <taxon>fabids</taxon>
        <taxon>Rosales</taxon>
        <taxon>Rosaceae</taxon>
        <taxon>Amygdaloideae</taxon>
        <taxon>Amygdaleae</taxon>
        <taxon>Prunus</taxon>
    </lineage>
</organism>
<dbReference type="PANTHER" id="PTHR24015:SF1935">
    <property type="entry name" value="TETRATRICOPEPTIDE REPEAT (TPR)-LIKE SUPERFAMILY PROTEIN"/>
    <property type="match status" value="1"/>
</dbReference>
<dbReference type="Gene3D" id="1.25.40.10">
    <property type="entry name" value="Tetratricopeptide repeat domain"/>
    <property type="match status" value="5"/>
</dbReference>
<dbReference type="GO" id="GO:0003723">
    <property type="term" value="F:RNA binding"/>
    <property type="evidence" value="ECO:0007669"/>
    <property type="project" value="InterPro"/>
</dbReference>
<protein>
    <recommendedName>
        <fullName evidence="6">Pentacotripeptide-repeat region of PRORP domain-containing protein</fullName>
    </recommendedName>
</protein>
<dbReference type="InterPro" id="IPR011990">
    <property type="entry name" value="TPR-like_helical_dom_sf"/>
</dbReference>
<dbReference type="Proteomes" id="UP000507222">
    <property type="component" value="Unassembled WGS sequence"/>
</dbReference>
<accession>A0A6J5UKH3</accession>
<dbReference type="InterPro" id="IPR046960">
    <property type="entry name" value="PPR_At4g14850-like_plant"/>
</dbReference>
<dbReference type="InterPro" id="IPR046848">
    <property type="entry name" value="E_motif"/>
</dbReference>
<dbReference type="PROSITE" id="PS51375">
    <property type="entry name" value="PPR"/>
    <property type="match status" value="5"/>
</dbReference>
<evidence type="ECO:0000256" key="3">
    <source>
        <dbReference type="PROSITE-ProRule" id="PRU00708"/>
    </source>
</evidence>